<sequence length="354" mass="40970">MDKRKIEQRAWEKDYAKAATKFEDWKLTFPPSILKPAPEDLNKGNDSFKSISKAPCWWFGIAGIQYFQDVVFEQVTFTKNGTETRILVSLIPEPGNPHDPSAVAVYIGDSKIGFLNSRISRLYHTKLKFIQHHFGVNVETLAEISRYRSYVSCENSSCGAYSGENFEGLRNLVSKNQLDRDKLEPDCCLNEWDGGWDPLFDMPTTKYFVNGHICLPTLSRLDRLFPNAVVNATLYPIWLALEPETRDWMLQSCYEWPDEVAEEFLQRSELAPDFPFWERTEELWDHSLSLFLDNARLKRNAAFARARKARARKIVKLRDSGKSFREIGTLVNVSPGYASRIYRDTKDDQRTNRN</sequence>
<dbReference type="RefSeq" id="WP_128889630.1">
    <property type="nucleotide sequence ID" value="NZ_BMCX01000001.1"/>
</dbReference>
<reference evidence="1 2" key="1">
    <citation type="submission" date="2019-01" db="EMBL/GenBank/DDBJ databases">
        <authorList>
            <person name="Ruckert C."/>
            <person name="Busche T."/>
            <person name="Kalinowski J."/>
        </authorList>
    </citation>
    <scope>NUCLEOTIDE SEQUENCE [LARGE SCALE GENOMIC DNA]</scope>
    <source>
        <strain evidence="1 2">136/3</strain>
    </source>
</reference>
<dbReference type="Proteomes" id="UP000288929">
    <property type="component" value="Chromosome"/>
</dbReference>
<proteinExistence type="predicted"/>
<evidence type="ECO:0000313" key="2">
    <source>
        <dbReference type="Proteomes" id="UP000288929"/>
    </source>
</evidence>
<dbReference type="Gene3D" id="3.30.70.2330">
    <property type="match status" value="1"/>
</dbReference>
<protein>
    <submittedName>
        <fullName evidence="1">Uncharacterized protein</fullName>
    </submittedName>
</protein>
<dbReference type="OrthoDB" id="9812156at2"/>
<evidence type="ECO:0000313" key="1">
    <source>
        <dbReference type="EMBL" id="QAU52149.1"/>
    </source>
</evidence>
<accession>A0A410W875</accession>
<gene>
    <name evidence="1" type="ORF">CPELA_04350</name>
</gene>
<dbReference type="KEGG" id="cpeg:CPELA_04350"/>
<organism evidence="1 2">
    <name type="scientific">Corynebacterium pelargi</name>
    <dbReference type="NCBI Taxonomy" id="1471400"/>
    <lineage>
        <taxon>Bacteria</taxon>
        <taxon>Bacillati</taxon>
        <taxon>Actinomycetota</taxon>
        <taxon>Actinomycetes</taxon>
        <taxon>Mycobacteriales</taxon>
        <taxon>Corynebacteriaceae</taxon>
        <taxon>Corynebacterium</taxon>
    </lineage>
</organism>
<name>A0A410W875_9CORY</name>
<dbReference type="AlphaFoldDB" id="A0A410W875"/>
<keyword evidence="2" id="KW-1185">Reference proteome</keyword>
<dbReference type="EMBL" id="CP035299">
    <property type="protein sequence ID" value="QAU52149.1"/>
    <property type="molecule type" value="Genomic_DNA"/>
</dbReference>